<keyword evidence="6 7" id="KW-0472">Membrane</keyword>
<dbReference type="GO" id="GO:0005886">
    <property type="term" value="C:plasma membrane"/>
    <property type="evidence" value="ECO:0007669"/>
    <property type="project" value="UniProtKB-SubCell"/>
</dbReference>
<dbReference type="Pfam" id="PF07690">
    <property type="entry name" value="MFS_1"/>
    <property type="match status" value="1"/>
</dbReference>
<proteinExistence type="predicted"/>
<dbReference type="Proteomes" id="UP000248066">
    <property type="component" value="Unassembled WGS sequence"/>
</dbReference>
<dbReference type="InterPro" id="IPR036259">
    <property type="entry name" value="MFS_trans_sf"/>
</dbReference>
<dbReference type="OrthoDB" id="2986280at2"/>
<evidence type="ECO:0000256" key="7">
    <source>
        <dbReference type="SAM" id="Phobius"/>
    </source>
</evidence>
<dbReference type="PROSITE" id="PS50850">
    <property type="entry name" value="MFS"/>
    <property type="match status" value="1"/>
</dbReference>
<feature type="transmembrane region" description="Helical" evidence="7">
    <location>
        <begin position="7"/>
        <end position="30"/>
    </location>
</feature>
<dbReference type="InterPro" id="IPR011701">
    <property type="entry name" value="MFS"/>
</dbReference>
<dbReference type="EMBL" id="PDOF01000001">
    <property type="protein sequence ID" value="PYZ98647.1"/>
    <property type="molecule type" value="Genomic_DNA"/>
</dbReference>
<evidence type="ECO:0000256" key="1">
    <source>
        <dbReference type="ARBA" id="ARBA00004651"/>
    </source>
</evidence>
<feature type="transmembrane region" description="Helical" evidence="7">
    <location>
        <begin position="74"/>
        <end position="97"/>
    </location>
</feature>
<evidence type="ECO:0000256" key="4">
    <source>
        <dbReference type="ARBA" id="ARBA00022692"/>
    </source>
</evidence>
<feature type="transmembrane region" description="Helical" evidence="7">
    <location>
        <begin position="246"/>
        <end position="270"/>
    </location>
</feature>
<dbReference type="InterPro" id="IPR050189">
    <property type="entry name" value="MFS_Efflux_Transporters"/>
</dbReference>
<evidence type="ECO:0000256" key="3">
    <source>
        <dbReference type="ARBA" id="ARBA00022475"/>
    </source>
</evidence>
<name>A0A2W0HBT8_9BACI</name>
<dbReference type="InterPro" id="IPR020846">
    <property type="entry name" value="MFS_dom"/>
</dbReference>
<evidence type="ECO:0000259" key="8">
    <source>
        <dbReference type="PROSITE" id="PS50850"/>
    </source>
</evidence>
<feature type="transmembrane region" description="Helical" evidence="7">
    <location>
        <begin position="42"/>
        <end position="62"/>
    </location>
</feature>
<evidence type="ECO:0000313" key="9">
    <source>
        <dbReference type="EMBL" id="PYZ98647.1"/>
    </source>
</evidence>
<evidence type="ECO:0000313" key="10">
    <source>
        <dbReference type="Proteomes" id="UP000248066"/>
    </source>
</evidence>
<dbReference type="AlphaFoldDB" id="A0A2W0HBT8"/>
<feature type="transmembrane region" description="Helical" evidence="7">
    <location>
        <begin position="282"/>
        <end position="303"/>
    </location>
</feature>
<feature type="transmembrane region" description="Helical" evidence="7">
    <location>
        <begin position="109"/>
        <end position="126"/>
    </location>
</feature>
<dbReference type="PROSITE" id="PS00216">
    <property type="entry name" value="SUGAR_TRANSPORT_1"/>
    <property type="match status" value="1"/>
</dbReference>
<evidence type="ECO:0000256" key="2">
    <source>
        <dbReference type="ARBA" id="ARBA00022448"/>
    </source>
</evidence>
<keyword evidence="2" id="KW-0813">Transport</keyword>
<feature type="transmembrane region" description="Helical" evidence="7">
    <location>
        <begin position="171"/>
        <end position="188"/>
    </location>
</feature>
<keyword evidence="5 7" id="KW-1133">Transmembrane helix</keyword>
<feature type="transmembrane region" description="Helical" evidence="7">
    <location>
        <begin position="309"/>
        <end position="331"/>
    </location>
</feature>
<dbReference type="InterPro" id="IPR005829">
    <property type="entry name" value="Sugar_transporter_CS"/>
</dbReference>
<feature type="transmembrane region" description="Helical" evidence="7">
    <location>
        <begin position="343"/>
        <end position="367"/>
    </location>
</feature>
<organism evidence="9 10">
    <name type="scientific">Alteribacter lacisalsi</name>
    <dbReference type="NCBI Taxonomy" id="2045244"/>
    <lineage>
        <taxon>Bacteria</taxon>
        <taxon>Bacillati</taxon>
        <taxon>Bacillota</taxon>
        <taxon>Bacilli</taxon>
        <taxon>Bacillales</taxon>
        <taxon>Bacillaceae</taxon>
        <taxon>Alteribacter</taxon>
    </lineage>
</organism>
<protein>
    <submittedName>
        <fullName evidence="9">MFS transporter</fullName>
    </submittedName>
</protein>
<reference evidence="9 10" key="1">
    <citation type="submission" date="2017-10" db="EMBL/GenBank/DDBJ databases">
        <title>Bacillus sp. nov., a halophilic bacterium isolated from a Yangshapao Lake.</title>
        <authorList>
            <person name="Wang H."/>
        </authorList>
    </citation>
    <scope>NUCLEOTIDE SEQUENCE [LARGE SCALE GENOMIC DNA]</scope>
    <source>
        <strain evidence="9 10">YSP-3</strain>
    </source>
</reference>
<dbReference type="RefSeq" id="WP_110518711.1">
    <property type="nucleotide sequence ID" value="NZ_PDOF01000001.1"/>
</dbReference>
<dbReference type="CDD" id="cd17474">
    <property type="entry name" value="MFS_YfmO_like"/>
    <property type="match status" value="1"/>
</dbReference>
<sequence length="401" mass="43147">MTTRERIIVFMLGLLPFLMVIGNSMFIPLLPTMEVDLAITSFQSGMILTVFSVPAALAIPFAGIISDRIGRKKVVVWSLVTIAAGSVVCSIAVLFYGPAAYRWLLGGRFIQGIGAGGTASLAMAFIGDQFTGRKRSTALGAMEVFNGLGKALSPLLGAAAALVIWTSTFWIYFLTAILAMIGIGKYIHEAPPARAPMKWKEYLDTVIGAVKREGRWLIPVMAAGGAALFILFGLLVYLSYEIERIYGYGGALKGVIIAIPLTVFTIASYISGKKTGGEAGEIRTYFTMGFALILVPLTLALLWHSFLAVLLYMVAVSAGIGFLLPCCNLLVTTAVSSSERGMVVSFYHMIRFLGVAFGPVVFSVWMFDEWGMFARSLVIIAVAAVWLRLTLSGTEPVAEDA</sequence>
<dbReference type="Gene3D" id="1.20.1250.20">
    <property type="entry name" value="MFS general substrate transporter like domains"/>
    <property type="match status" value="1"/>
</dbReference>
<gene>
    <name evidence="9" type="ORF">CR205_08740</name>
</gene>
<feature type="transmembrane region" description="Helical" evidence="7">
    <location>
        <begin position="216"/>
        <end position="240"/>
    </location>
</feature>
<dbReference type="GO" id="GO:0022857">
    <property type="term" value="F:transmembrane transporter activity"/>
    <property type="evidence" value="ECO:0007669"/>
    <property type="project" value="InterPro"/>
</dbReference>
<keyword evidence="4 7" id="KW-0812">Transmembrane</keyword>
<dbReference type="PANTHER" id="PTHR43124">
    <property type="entry name" value="PURINE EFFLUX PUMP PBUE"/>
    <property type="match status" value="1"/>
</dbReference>
<evidence type="ECO:0000256" key="6">
    <source>
        <dbReference type="ARBA" id="ARBA00023136"/>
    </source>
</evidence>
<evidence type="ECO:0000256" key="5">
    <source>
        <dbReference type="ARBA" id="ARBA00022989"/>
    </source>
</evidence>
<keyword evidence="3" id="KW-1003">Cell membrane</keyword>
<dbReference type="PANTHER" id="PTHR43124:SF3">
    <property type="entry name" value="CHLORAMPHENICOL EFFLUX PUMP RV0191"/>
    <property type="match status" value="1"/>
</dbReference>
<comment type="subcellular location">
    <subcellularLocation>
        <location evidence="1">Cell membrane</location>
        <topology evidence="1">Multi-pass membrane protein</topology>
    </subcellularLocation>
</comment>
<dbReference type="SUPFAM" id="SSF103473">
    <property type="entry name" value="MFS general substrate transporter"/>
    <property type="match status" value="1"/>
</dbReference>
<feature type="domain" description="Major facilitator superfamily (MFS) profile" evidence="8">
    <location>
        <begin position="8"/>
        <end position="395"/>
    </location>
</feature>
<feature type="transmembrane region" description="Helical" evidence="7">
    <location>
        <begin position="373"/>
        <end position="391"/>
    </location>
</feature>
<keyword evidence="10" id="KW-1185">Reference proteome</keyword>
<comment type="caution">
    <text evidence="9">The sequence shown here is derived from an EMBL/GenBank/DDBJ whole genome shotgun (WGS) entry which is preliminary data.</text>
</comment>
<accession>A0A2W0HBT8</accession>